<proteinExistence type="predicted"/>
<keyword evidence="2" id="KW-1185">Reference proteome</keyword>
<dbReference type="Proteomes" id="UP001293254">
    <property type="component" value="Unassembled WGS sequence"/>
</dbReference>
<dbReference type="EMBL" id="JACGWO010000013">
    <property type="protein sequence ID" value="KAK4413031.1"/>
    <property type="molecule type" value="Genomic_DNA"/>
</dbReference>
<evidence type="ECO:0000313" key="1">
    <source>
        <dbReference type="EMBL" id="KAK4413031.1"/>
    </source>
</evidence>
<dbReference type="AlphaFoldDB" id="A0AAE2C8M0"/>
<evidence type="ECO:0000313" key="2">
    <source>
        <dbReference type="Proteomes" id="UP001293254"/>
    </source>
</evidence>
<sequence length="124" mass="13690">MSTTGRGRHSVLRIFKGHRERTGHHATCGALPATGPYLRLSLPFTWNLSPLQPSKFSFEYLLLPPRSALTAAPPGLAPRVLQRAPRPPTHRGLALAPVTGYRSCASARFGNVRFGDFWNWAETL</sequence>
<name>A0AAE2C8M0_9LAMI</name>
<comment type="caution">
    <text evidence="1">The sequence shown here is derived from an EMBL/GenBank/DDBJ whole genome shotgun (WGS) entry which is preliminary data.</text>
</comment>
<reference evidence="1" key="1">
    <citation type="submission" date="2020-06" db="EMBL/GenBank/DDBJ databases">
        <authorList>
            <person name="Li T."/>
            <person name="Hu X."/>
            <person name="Zhang T."/>
            <person name="Song X."/>
            <person name="Zhang H."/>
            <person name="Dai N."/>
            <person name="Sheng W."/>
            <person name="Hou X."/>
            <person name="Wei L."/>
        </authorList>
    </citation>
    <scope>NUCLEOTIDE SEQUENCE</scope>
    <source>
        <strain evidence="1">3651</strain>
        <tissue evidence="1">Leaf</tissue>
    </source>
</reference>
<protein>
    <submittedName>
        <fullName evidence="1">Uncharacterized protein</fullName>
    </submittedName>
</protein>
<organism evidence="1 2">
    <name type="scientific">Sesamum alatum</name>
    <dbReference type="NCBI Taxonomy" id="300844"/>
    <lineage>
        <taxon>Eukaryota</taxon>
        <taxon>Viridiplantae</taxon>
        <taxon>Streptophyta</taxon>
        <taxon>Embryophyta</taxon>
        <taxon>Tracheophyta</taxon>
        <taxon>Spermatophyta</taxon>
        <taxon>Magnoliopsida</taxon>
        <taxon>eudicotyledons</taxon>
        <taxon>Gunneridae</taxon>
        <taxon>Pentapetalae</taxon>
        <taxon>asterids</taxon>
        <taxon>lamiids</taxon>
        <taxon>Lamiales</taxon>
        <taxon>Pedaliaceae</taxon>
        <taxon>Sesamum</taxon>
    </lineage>
</organism>
<reference evidence="1" key="2">
    <citation type="journal article" date="2024" name="Plant">
        <title>Genomic evolution and insights into agronomic trait innovations of Sesamum species.</title>
        <authorList>
            <person name="Miao H."/>
            <person name="Wang L."/>
            <person name="Qu L."/>
            <person name="Liu H."/>
            <person name="Sun Y."/>
            <person name="Le M."/>
            <person name="Wang Q."/>
            <person name="Wei S."/>
            <person name="Zheng Y."/>
            <person name="Lin W."/>
            <person name="Duan Y."/>
            <person name="Cao H."/>
            <person name="Xiong S."/>
            <person name="Wang X."/>
            <person name="Wei L."/>
            <person name="Li C."/>
            <person name="Ma Q."/>
            <person name="Ju M."/>
            <person name="Zhao R."/>
            <person name="Li G."/>
            <person name="Mu C."/>
            <person name="Tian Q."/>
            <person name="Mei H."/>
            <person name="Zhang T."/>
            <person name="Gao T."/>
            <person name="Zhang H."/>
        </authorList>
    </citation>
    <scope>NUCLEOTIDE SEQUENCE</scope>
    <source>
        <strain evidence="1">3651</strain>
    </source>
</reference>
<gene>
    <name evidence="1" type="ORF">Salat_2950300</name>
</gene>
<accession>A0AAE2C8M0</accession>